<proteinExistence type="predicted"/>
<keyword evidence="1 4" id="KW-0732">Signal</keyword>
<dbReference type="Gene3D" id="2.60.40.2030">
    <property type="match status" value="1"/>
</dbReference>
<name>A0A371K084_9GAMM</name>
<feature type="signal peptide" evidence="4">
    <location>
        <begin position="1"/>
        <end position="27"/>
    </location>
</feature>
<evidence type="ECO:0000256" key="3">
    <source>
        <dbReference type="ARBA" id="ARBA00022837"/>
    </source>
</evidence>
<evidence type="ECO:0000313" key="6">
    <source>
        <dbReference type="EMBL" id="RDZ27328.1"/>
    </source>
</evidence>
<accession>A0A371K084</accession>
<dbReference type="InterPro" id="IPR003644">
    <property type="entry name" value="Calx_beta"/>
</dbReference>
<keyword evidence="2" id="KW-0677">Repeat</keyword>
<dbReference type="InterPro" id="IPR038081">
    <property type="entry name" value="CalX-like_sf"/>
</dbReference>
<dbReference type="EMBL" id="QTSU01000002">
    <property type="protein sequence ID" value="RDZ27328.1"/>
    <property type="molecule type" value="Genomic_DNA"/>
</dbReference>
<dbReference type="OrthoDB" id="6014157at2"/>
<evidence type="ECO:0000256" key="2">
    <source>
        <dbReference type="ARBA" id="ARBA00022737"/>
    </source>
</evidence>
<sequence>MPQRTPRRAGALCLALIAAAYAPGAAAQVQRTFVNLGFEQPVLTGSSCYLIVSSTVVPGWDTDHPANVVSGSCTLAGQPAGAAITGPIEIWRGPSFSSVPPRAGNQHAELNAYTASRLSQTICLTNGERVDWKLSHRGRNSNVTPDVMNFNIDSTTNTVAVLSSTTVAGGVPVCLDSGNVDNLSCTVAAGGNGWADYSGSFNWNGTSGNHNFGFQAVGGGGSGNFLDDIQVTLRPYLEFDPVSYSTREGQAVASLPTIRITGTVPAGGITVLVNITGGTATSGSDYTAGANVNVTIPAGTYDDNRFPIPITIVDDNVIEDNETVLVQVLPNASAYTIASTTTCGSATVQNTATLTIVDNDVDLQATKTVSGNATPPAGGSTQFTVTYRNNTARPTVGDTTAHDAVAPVTDAVPSGLTFASWTCTGSNGGLCPAASGSGPIGGNATLPAGNGAAGGSVTYVINATLGATQCTAVTNTASIATNAPLAEGASAQAGFTTPVPGGSANNSASAIVDPLCADLTMTKSETGNPSTYTPGATTTYVLQACNPTGPDGATGAAIADTLPNGVTLTAPWTCSGTGGGTCPASGGSVGGNSVAVAGVNLPVGACVSVNVPVIFSANPGDY</sequence>
<evidence type="ECO:0000259" key="5">
    <source>
        <dbReference type="Pfam" id="PF03160"/>
    </source>
</evidence>
<dbReference type="GO" id="GO:0016020">
    <property type="term" value="C:membrane"/>
    <property type="evidence" value="ECO:0007669"/>
    <property type="project" value="InterPro"/>
</dbReference>
<feature type="chain" id="PRO_5016712392" description="Calx-beta domain-containing protein" evidence="4">
    <location>
        <begin position="28"/>
        <end position="622"/>
    </location>
</feature>
<evidence type="ECO:0000313" key="7">
    <source>
        <dbReference type="Proteomes" id="UP000264492"/>
    </source>
</evidence>
<dbReference type="Pfam" id="PF03160">
    <property type="entry name" value="Calx-beta"/>
    <property type="match status" value="1"/>
</dbReference>
<comment type="caution">
    <text evidence="6">The sequence shown here is derived from an EMBL/GenBank/DDBJ whole genome shotgun (WGS) entry which is preliminary data.</text>
</comment>
<dbReference type="SUPFAM" id="SSF141072">
    <property type="entry name" value="CalX-like"/>
    <property type="match status" value="1"/>
</dbReference>
<dbReference type="GO" id="GO:0007154">
    <property type="term" value="P:cell communication"/>
    <property type="evidence" value="ECO:0007669"/>
    <property type="project" value="InterPro"/>
</dbReference>
<protein>
    <recommendedName>
        <fullName evidence="5">Calx-beta domain-containing protein</fullName>
    </recommendedName>
</protein>
<keyword evidence="3" id="KW-0106">Calcium</keyword>
<reference evidence="6 7" key="1">
    <citation type="submission" date="2018-08" db="EMBL/GenBank/DDBJ databases">
        <title>Lysobacter sp. zong2l5, whole genome shotgun sequence.</title>
        <authorList>
            <person name="Zhang X."/>
            <person name="Feng G."/>
            <person name="Zhu H."/>
        </authorList>
    </citation>
    <scope>NUCLEOTIDE SEQUENCE [LARGE SCALE GENOMIC DNA]</scope>
    <source>
        <strain evidence="7">zong2l5</strain>
    </source>
</reference>
<keyword evidence="7" id="KW-1185">Reference proteome</keyword>
<feature type="domain" description="Calx-beta" evidence="5">
    <location>
        <begin position="236"/>
        <end position="360"/>
    </location>
</feature>
<dbReference type="AlphaFoldDB" id="A0A371K084"/>
<gene>
    <name evidence="6" type="ORF">DX914_13905</name>
</gene>
<dbReference type="Proteomes" id="UP000264492">
    <property type="component" value="Unassembled WGS sequence"/>
</dbReference>
<evidence type="ECO:0000256" key="4">
    <source>
        <dbReference type="SAM" id="SignalP"/>
    </source>
</evidence>
<evidence type="ECO:0000256" key="1">
    <source>
        <dbReference type="ARBA" id="ARBA00022729"/>
    </source>
</evidence>
<organism evidence="6 7">
    <name type="scientific">Lysobacter silvisoli</name>
    <dbReference type="NCBI Taxonomy" id="2293254"/>
    <lineage>
        <taxon>Bacteria</taxon>
        <taxon>Pseudomonadati</taxon>
        <taxon>Pseudomonadota</taxon>
        <taxon>Gammaproteobacteria</taxon>
        <taxon>Lysobacterales</taxon>
        <taxon>Lysobacteraceae</taxon>
        <taxon>Lysobacter</taxon>
    </lineage>
</organism>
<dbReference type="RefSeq" id="WP_115859704.1">
    <property type="nucleotide sequence ID" value="NZ_QTSU01000002.1"/>
</dbReference>